<feature type="region of interest" description="Disordered" evidence="2">
    <location>
        <begin position="700"/>
        <end position="754"/>
    </location>
</feature>
<feature type="compositionally biased region" description="Basic and acidic residues" evidence="2">
    <location>
        <begin position="614"/>
        <end position="628"/>
    </location>
</feature>
<feature type="compositionally biased region" description="Low complexity" evidence="2">
    <location>
        <begin position="255"/>
        <end position="276"/>
    </location>
</feature>
<evidence type="ECO:0000313" key="4">
    <source>
        <dbReference type="Proteomes" id="UP000218231"/>
    </source>
</evidence>
<evidence type="ECO:0000313" key="3">
    <source>
        <dbReference type="EMBL" id="PAV64762.1"/>
    </source>
</evidence>
<feature type="compositionally biased region" description="Basic and acidic residues" evidence="2">
    <location>
        <begin position="727"/>
        <end position="738"/>
    </location>
</feature>
<protein>
    <submittedName>
        <fullName evidence="3">Uncharacterized protein</fullName>
    </submittedName>
</protein>
<feature type="region of interest" description="Disordered" evidence="2">
    <location>
        <begin position="614"/>
        <end position="645"/>
    </location>
</feature>
<feature type="compositionally biased region" description="Polar residues" evidence="2">
    <location>
        <begin position="988"/>
        <end position="1000"/>
    </location>
</feature>
<gene>
    <name evidence="3" type="ORF">WR25_26250</name>
</gene>
<name>A0A2A2JT62_9BILA</name>
<feature type="compositionally biased region" description="Basic and acidic residues" evidence="2">
    <location>
        <begin position="1086"/>
        <end position="1103"/>
    </location>
</feature>
<dbReference type="Proteomes" id="UP000218231">
    <property type="component" value="Unassembled WGS sequence"/>
</dbReference>
<feature type="region of interest" description="Disordered" evidence="2">
    <location>
        <begin position="1"/>
        <end position="103"/>
    </location>
</feature>
<feature type="region of interest" description="Disordered" evidence="2">
    <location>
        <begin position="308"/>
        <end position="329"/>
    </location>
</feature>
<feature type="compositionally biased region" description="Basic and acidic residues" evidence="2">
    <location>
        <begin position="1134"/>
        <end position="1150"/>
    </location>
</feature>
<comment type="caution">
    <text evidence="3">The sequence shown here is derived from an EMBL/GenBank/DDBJ whole genome shotgun (WGS) entry which is preliminary data.</text>
</comment>
<dbReference type="EMBL" id="LIAE01010240">
    <property type="protein sequence ID" value="PAV64762.1"/>
    <property type="molecule type" value="Genomic_DNA"/>
</dbReference>
<feature type="compositionally biased region" description="Polar residues" evidence="2">
    <location>
        <begin position="76"/>
        <end position="103"/>
    </location>
</feature>
<organism evidence="3 4">
    <name type="scientific">Diploscapter pachys</name>
    <dbReference type="NCBI Taxonomy" id="2018661"/>
    <lineage>
        <taxon>Eukaryota</taxon>
        <taxon>Metazoa</taxon>
        <taxon>Ecdysozoa</taxon>
        <taxon>Nematoda</taxon>
        <taxon>Chromadorea</taxon>
        <taxon>Rhabditida</taxon>
        <taxon>Rhabditina</taxon>
        <taxon>Rhabditomorpha</taxon>
        <taxon>Rhabditoidea</taxon>
        <taxon>Rhabditidae</taxon>
        <taxon>Diploscapter</taxon>
    </lineage>
</organism>
<feature type="compositionally biased region" description="Polar residues" evidence="2">
    <location>
        <begin position="1328"/>
        <end position="1341"/>
    </location>
</feature>
<feature type="region of interest" description="Disordered" evidence="2">
    <location>
        <begin position="1221"/>
        <end position="1244"/>
    </location>
</feature>
<evidence type="ECO:0000256" key="1">
    <source>
        <dbReference type="SAM" id="Coils"/>
    </source>
</evidence>
<feature type="compositionally biased region" description="Polar residues" evidence="2">
    <location>
        <begin position="1"/>
        <end position="21"/>
    </location>
</feature>
<feature type="compositionally biased region" description="Basic and acidic residues" evidence="2">
    <location>
        <begin position="1275"/>
        <end position="1286"/>
    </location>
</feature>
<feature type="coiled-coil region" evidence="1">
    <location>
        <begin position="831"/>
        <end position="890"/>
    </location>
</feature>
<feature type="compositionally biased region" description="Polar residues" evidence="2">
    <location>
        <begin position="1227"/>
        <end position="1239"/>
    </location>
</feature>
<keyword evidence="1" id="KW-0175">Coiled coil</keyword>
<feature type="compositionally biased region" description="Polar residues" evidence="2">
    <location>
        <begin position="277"/>
        <end position="288"/>
    </location>
</feature>
<feature type="region of interest" description="Disordered" evidence="2">
    <location>
        <begin position="557"/>
        <end position="590"/>
    </location>
</feature>
<feature type="compositionally biased region" description="Basic and acidic residues" evidence="2">
    <location>
        <begin position="1066"/>
        <end position="1078"/>
    </location>
</feature>
<feature type="compositionally biased region" description="Basic and acidic residues" evidence="2">
    <location>
        <begin position="1040"/>
        <end position="1051"/>
    </location>
</feature>
<keyword evidence="4" id="KW-1185">Reference proteome</keyword>
<feature type="region of interest" description="Disordered" evidence="2">
    <location>
        <begin position="1267"/>
        <end position="1293"/>
    </location>
</feature>
<feature type="region of interest" description="Disordered" evidence="2">
    <location>
        <begin position="128"/>
        <end position="186"/>
    </location>
</feature>
<feature type="region of interest" description="Disordered" evidence="2">
    <location>
        <begin position="920"/>
        <end position="1150"/>
    </location>
</feature>
<feature type="compositionally biased region" description="Low complexity" evidence="2">
    <location>
        <begin position="1119"/>
        <end position="1130"/>
    </location>
</feature>
<dbReference type="OrthoDB" id="285793at2759"/>
<evidence type="ECO:0000256" key="2">
    <source>
        <dbReference type="SAM" id="MobiDB-lite"/>
    </source>
</evidence>
<feature type="region of interest" description="Disordered" evidence="2">
    <location>
        <begin position="1308"/>
        <end position="1352"/>
    </location>
</feature>
<sequence>MSADSQDTETNQQKTTASYTVQEEPLPGTSRTGIGIDPSPSTRNAQSKPVNPQGQQIIRNRDDVRIVETPLFDPPRTSSGPTPVQAQTNQGTGPRSGQANSQQQTLPVKTLFPVHTIGSQNRITFRRQFIPSKNTAPATIQRQGSNEEEGPTVRQHLQQQLASGSAYVEGIDSGNPEERHSPLKSKFPIYSPKAIRSRASSSLESAGLLGISRENAKGQPLRKAQARKRSAPIFAPTAGTHTVSSVPVDGEPDTVASTSPEKSTSSASESVTATTTQPRTMASHTMTIVQPGFGPREQVIYKINRKLSNSGENSSDQPHSTSIIPRSTNASVQSLPLPLTSIAAAERRANAAQSIGPMSNRSPARMTNGHSVGPGNYNPRGGPREYPVSAAVRNHPTVSSLLSENRNMLEHSEQLGRTQFETGKDESQSEKVQRILANSNRQQRKKQNSRSEETNDEALNHYFDQLSLALSQNSIEPSNMDMHLMKIGNVVVESLMAEGDFEYYEEVATEDHTGELDDDILERLLMGVPKFDLLLDRYYDALPNEIEARAELAKMEVSTSQMVVPPPQKLEKAPPTEGQSQGPNSEHHIPKSEHAEQNLFSADLDLDQYLNFSTEKDPMLTEGVEKRPSTSSAKTEQEEDKESPQADMDLFAWLNQQDEDELDLPDDDEAFSSMFKADGKTLNEYMGDLGDFDAGDLDIGSIGASFEDPTSHGEHHGSRPVPGQEPAHQHHVEGDENMTKGVEYEEEEEEHKDHMDPEFLTFTALDTPENVQQYLNYQCQMLCDDLNRMPENQKQEHMKLIVSQHEDEIEKSYGKKLQVIKKDMKSLVYANAALVDEISRLSHRVNQCNEERKVLARRLCHHFRNYIRRLQTAKKRKQELERKAAELHLKGEQGTSLDEIRQRLLRQEVKMPQLLPSRMASSNRELMIRDESEKGAIPEEKVKVKKGRKPRTLLQSNRDTMPLAALKALMKKEKERKRSKTRKEEELPSTSKETSATSMETPHKLPSPSKRAVLDSNSPTEEEKSLYAETGQEKFNQQKSRLERAAAREALRNASTSGASGASTSPKKDVTEIQKPDDDATTTHPNVKELIRVKISRNEERLSQNEPGLISISRETRSSSRTSAPSETQSIEVDPDHPTPRKTSERIAKRHGENIEVKFLFFDPGKFRIKNFQALTPKRTRNEDSDSLINDDFEYQPKVSKARKRVFSSGSQESKFLASVRTRNRQKVPQTSGANSETASGGDALEMLRMEVESEIQSGLEDAIEVGQTSSHLQAQREEYEFDKKKDKSRRVSQRELLTIHTEEIITVGDSEADNSSKRLTRSKRNTRSGANPNPQQQSPRESLARTAKRKA</sequence>
<proteinExistence type="predicted"/>
<dbReference type="STRING" id="2018661.A0A2A2JT62"/>
<feature type="region of interest" description="Disordered" evidence="2">
    <location>
        <begin position="353"/>
        <end position="384"/>
    </location>
</feature>
<feature type="compositionally biased region" description="Low complexity" evidence="2">
    <location>
        <begin position="1052"/>
        <end position="1065"/>
    </location>
</feature>
<accession>A0A2A2JT62</accession>
<feature type="compositionally biased region" description="Polar residues" evidence="2">
    <location>
        <begin position="131"/>
        <end position="144"/>
    </location>
</feature>
<feature type="region of interest" description="Disordered" evidence="2">
    <location>
        <begin position="214"/>
        <end position="293"/>
    </location>
</feature>
<feature type="compositionally biased region" description="Basic and acidic residues" evidence="2">
    <location>
        <begin position="926"/>
        <end position="942"/>
    </location>
</feature>
<reference evidence="3 4" key="1">
    <citation type="journal article" date="2017" name="Curr. Biol.">
        <title>Genome architecture and evolution of a unichromosomal asexual nematode.</title>
        <authorList>
            <person name="Fradin H."/>
            <person name="Zegar C."/>
            <person name="Gutwein M."/>
            <person name="Lucas J."/>
            <person name="Kovtun M."/>
            <person name="Corcoran D."/>
            <person name="Baugh L.R."/>
            <person name="Kiontke K."/>
            <person name="Gunsalus K."/>
            <person name="Fitch D.H."/>
            <person name="Piano F."/>
        </authorList>
    </citation>
    <scope>NUCLEOTIDE SEQUENCE [LARGE SCALE GENOMIC DNA]</scope>
    <source>
        <strain evidence="3">PF1309</strain>
    </source>
</reference>
<feature type="compositionally biased region" description="Polar residues" evidence="2">
    <location>
        <begin position="39"/>
        <end position="58"/>
    </location>
</feature>